<reference evidence="2" key="1">
    <citation type="journal article" date="2023" name="Nat. Plants">
        <title>Single-cell RNA sequencing provides a high-resolution roadmap for understanding the multicellular compartmentation of specialized metabolism.</title>
        <authorList>
            <person name="Sun S."/>
            <person name="Shen X."/>
            <person name="Li Y."/>
            <person name="Li Y."/>
            <person name="Wang S."/>
            <person name="Li R."/>
            <person name="Zhang H."/>
            <person name="Shen G."/>
            <person name="Guo B."/>
            <person name="Wei J."/>
            <person name="Xu J."/>
            <person name="St-Pierre B."/>
            <person name="Chen S."/>
            <person name="Sun C."/>
        </authorList>
    </citation>
    <scope>NUCLEOTIDE SEQUENCE [LARGE SCALE GENOMIC DNA]</scope>
</reference>
<evidence type="ECO:0000313" key="2">
    <source>
        <dbReference type="Proteomes" id="UP001060085"/>
    </source>
</evidence>
<dbReference type="Proteomes" id="UP001060085">
    <property type="component" value="Linkage Group LG01"/>
</dbReference>
<keyword evidence="2" id="KW-1185">Reference proteome</keyword>
<gene>
    <name evidence="1" type="ORF">M9H77_04759</name>
</gene>
<sequence length="637" mass="71984">MSEIQQLQGEINMGFGAEDTNNLFDNPILAAAIKMMELQLQVMVIPIVKSIVETRMENMVRRVVSILCFIINFYALLLLLKLARQMKFTFVCKYEKSMNISMAMACKSRIQPWPINHKKWTLNLEFVQVYPYAVLGHFRMCYDPEICNSREVFSSLIILFLPYVSKVKEELEQAQERFLTREKWTAGDEGHITNVRQLELQFLEKVAVPVYTGKEIRGEGGNHLSVALVDPHTGSRVLSGPEASAKVEITVLTTDDEDVDGNIKDGESLDRGRPLLSRNYVMLKEGIAVLDKFKFKNKAKWTKSCTASLVARIVNLNGVTVKEAATEEFLIMDCRSTLYKKHYPPSLSDEVWRIEKICRGSRLHKRLRDANINTVEEFLRLLNMNPQSLKAILNISPEKFKVIADHAQTCLIGEKLYLYNSTSPERKAGVVFNLVGSLRGMVYEDKYVPVEKLSEDEKVDAQKIMASAFDHLDDAESIENEASIANFVPRFSNANDANSSSSPGTENAADCTFGFWNMNGESDNASSSSIPRHLSPVYSFGPGFIDTFSLFTTDNMDILSQGIDYPILSRAGSEDFGENQLRQFLIERHSDETPAARDNQMTGTSVPPSTVARQRWRMAIKIVAFGDIQARKKQRLQ</sequence>
<dbReference type="EMBL" id="CM044701">
    <property type="protein sequence ID" value="KAI5683531.1"/>
    <property type="molecule type" value="Genomic_DNA"/>
</dbReference>
<protein>
    <submittedName>
        <fullName evidence="1">Uncharacterized protein</fullName>
    </submittedName>
</protein>
<evidence type="ECO:0000313" key="1">
    <source>
        <dbReference type="EMBL" id="KAI5683531.1"/>
    </source>
</evidence>
<organism evidence="1 2">
    <name type="scientific">Catharanthus roseus</name>
    <name type="common">Madagascar periwinkle</name>
    <name type="synonym">Vinca rosea</name>
    <dbReference type="NCBI Taxonomy" id="4058"/>
    <lineage>
        <taxon>Eukaryota</taxon>
        <taxon>Viridiplantae</taxon>
        <taxon>Streptophyta</taxon>
        <taxon>Embryophyta</taxon>
        <taxon>Tracheophyta</taxon>
        <taxon>Spermatophyta</taxon>
        <taxon>Magnoliopsida</taxon>
        <taxon>eudicotyledons</taxon>
        <taxon>Gunneridae</taxon>
        <taxon>Pentapetalae</taxon>
        <taxon>asterids</taxon>
        <taxon>lamiids</taxon>
        <taxon>Gentianales</taxon>
        <taxon>Apocynaceae</taxon>
        <taxon>Rauvolfioideae</taxon>
        <taxon>Vinceae</taxon>
        <taxon>Catharanthinae</taxon>
        <taxon>Catharanthus</taxon>
    </lineage>
</organism>
<proteinExistence type="predicted"/>
<comment type="caution">
    <text evidence="1">The sequence shown here is derived from an EMBL/GenBank/DDBJ whole genome shotgun (WGS) entry which is preliminary data.</text>
</comment>
<name>A0ACC0CFJ7_CATRO</name>
<accession>A0ACC0CFJ7</accession>